<organism evidence="1 2">
    <name type="scientific">Natrarchaeobaculum aegyptiacum</name>
    <dbReference type="NCBI Taxonomy" id="745377"/>
    <lineage>
        <taxon>Archaea</taxon>
        <taxon>Methanobacteriati</taxon>
        <taxon>Methanobacteriota</taxon>
        <taxon>Stenosarchaea group</taxon>
        <taxon>Halobacteria</taxon>
        <taxon>Halobacteriales</taxon>
        <taxon>Natrialbaceae</taxon>
        <taxon>Natrarchaeobaculum</taxon>
    </lineage>
</organism>
<keyword evidence="2" id="KW-1185">Reference proteome</keyword>
<evidence type="ECO:0000313" key="2">
    <source>
        <dbReference type="Proteomes" id="UP000250088"/>
    </source>
</evidence>
<proteinExistence type="predicted"/>
<name>A0A2Z2HTG4_9EURY</name>
<dbReference type="EMBL" id="CP019893">
    <property type="protein sequence ID" value="ARS90452.1"/>
    <property type="molecule type" value="Genomic_DNA"/>
</dbReference>
<evidence type="ECO:0000313" key="1">
    <source>
        <dbReference type="EMBL" id="ARS90452.1"/>
    </source>
</evidence>
<gene>
    <name evidence="1" type="ORF">B1756_12415</name>
</gene>
<dbReference type="Proteomes" id="UP000250088">
    <property type="component" value="Chromosome"/>
</dbReference>
<dbReference type="KEGG" id="naj:B1756_12415"/>
<dbReference type="AlphaFoldDB" id="A0A2Z2HTG4"/>
<protein>
    <submittedName>
        <fullName evidence="1">Uncharacterized protein</fullName>
    </submittedName>
</protein>
<accession>A0A2Z2HTG4</accession>
<sequence>MLVVSKSGRQVAGGIVTTATIYTLIADPSGDQICTDVQWLLQFVVDRRYTAGSRTRGQNVGTHEVSGKTPAK</sequence>
<reference evidence="2" key="1">
    <citation type="submission" date="2017-02" db="EMBL/GenBank/DDBJ databases">
        <title>Natronthermophilus aegyptiacus gen. nov.,sp. nov., an aerobic, extremely halophilic alkalithermophilic archaeon isolated from the athalassohaline Wadi An Natrun, Egypt.</title>
        <authorList>
            <person name="Zhao B."/>
        </authorList>
    </citation>
    <scope>NUCLEOTIDE SEQUENCE [LARGE SCALE GENOMIC DNA]</scope>
    <source>
        <strain evidence="2">JW/NM-HA 15</strain>
    </source>
</reference>